<organism evidence="2 3">
    <name type="scientific">Macrosiphum euphorbiae</name>
    <name type="common">potato aphid</name>
    <dbReference type="NCBI Taxonomy" id="13131"/>
    <lineage>
        <taxon>Eukaryota</taxon>
        <taxon>Metazoa</taxon>
        <taxon>Ecdysozoa</taxon>
        <taxon>Arthropoda</taxon>
        <taxon>Hexapoda</taxon>
        <taxon>Insecta</taxon>
        <taxon>Pterygota</taxon>
        <taxon>Neoptera</taxon>
        <taxon>Paraneoptera</taxon>
        <taxon>Hemiptera</taxon>
        <taxon>Sternorrhyncha</taxon>
        <taxon>Aphidomorpha</taxon>
        <taxon>Aphidoidea</taxon>
        <taxon>Aphididae</taxon>
        <taxon>Macrosiphini</taxon>
        <taxon>Macrosiphum</taxon>
    </lineage>
</organism>
<dbReference type="PANTHER" id="PTHR33273:SF4">
    <property type="entry name" value="ENDONUCLEASE_EXONUCLEASE_PHOSPHATASE DOMAIN-CONTAINING PROTEIN"/>
    <property type="match status" value="1"/>
</dbReference>
<name>A0AAV0WHN6_9HEMI</name>
<accession>A0AAV0WHN6</accession>
<dbReference type="EMBL" id="CARXXK010000002">
    <property type="protein sequence ID" value="CAI6355351.1"/>
    <property type="molecule type" value="Genomic_DNA"/>
</dbReference>
<sequence>MDIKSMKIVQLNMVRSRTVSDELLHHCISLKVDIALVQEPYTLKGVLHGLEYRATRTVKRKTNEHNGVWAAIVVFNSHLDIITKPQLTSEHTVVDVAYPGQTPIDLVFSYFQFRRPTESFTGEISRIHASLLDRTVLGMDVNAFSPRWHDHRQNEKGRIVENMINDLGLVVINKHGNEYTFLRCQGSQKR</sequence>
<dbReference type="Proteomes" id="UP001160148">
    <property type="component" value="Unassembled WGS sequence"/>
</dbReference>
<evidence type="ECO:0000313" key="3">
    <source>
        <dbReference type="Proteomes" id="UP001160148"/>
    </source>
</evidence>
<proteinExistence type="predicted"/>
<dbReference type="Gene3D" id="3.60.10.10">
    <property type="entry name" value="Endonuclease/exonuclease/phosphatase"/>
    <property type="match status" value="1"/>
</dbReference>
<dbReference type="Pfam" id="PF14529">
    <property type="entry name" value="Exo_endo_phos_2"/>
    <property type="match status" value="1"/>
</dbReference>
<keyword evidence="3" id="KW-1185">Reference proteome</keyword>
<comment type="caution">
    <text evidence="2">The sequence shown here is derived from an EMBL/GenBank/DDBJ whole genome shotgun (WGS) entry which is preliminary data.</text>
</comment>
<evidence type="ECO:0000313" key="2">
    <source>
        <dbReference type="EMBL" id="CAI6355351.1"/>
    </source>
</evidence>
<dbReference type="GO" id="GO:0003824">
    <property type="term" value="F:catalytic activity"/>
    <property type="evidence" value="ECO:0007669"/>
    <property type="project" value="InterPro"/>
</dbReference>
<feature type="domain" description="Endonuclease/exonuclease/phosphatase" evidence="1">
    <location>
        <begin position="115"/>
        <end position="185"/>
    </location>
</feature>
<evidence type="ECO:0000259" key="1">
    <source>
        <dbReference type="Pfam" id="PF14529"/>
    </source>
</evidence>
<gene>
    <name evidence="2" type="ORF">MEUPH1_LOCUS11217</name>
</gene>
<dbReference type="PANTHER" id="PTHR33273">
    <property type="entry name" value="DOMAIN-CONTAINING PROTEIN, PUTATIVE-RELATED"/>
    <property type="match status" value="1"/>
</dbReference>
<reference evidence="2 3" key="1">
    <citation type="submission" date="2023-01" db="EMBL/GenBank/DDBJ databases">
        <authorList>
            <person name="Whitehead M."/>
        </authorList>
    </citation>
    <scope>NUCLEOTIDE SEQUENCE [LARGE SCALE GENOMIC DNA]</scope>
</reference>
<protein>
    <recommendedName>
        <fullName evidence="1">Endonuclease/exonuclease/phosphatase domain-containing protein</fullName>
    </recommendedName>
</protein>
<dbReference type="SUPFAM" id="SSF56219">
    <property type="entry name" value="DNase I-like"/>
    <property type="match status" value="1"/>
</dbReference>
<dbReference type="InterPro" id="IPR036691">
    <property type="entry name" value="Endo/exonu/phosph_ase_sf"/>
</dbReference>
<dbReference type="InterPro" id="IPR005135">
    <property type="entry name" value="Endo/exonuclease/phosphatase"/>
</dbReference>
<dbReference type="AlphaFoldDB" id="A0AAV0WHN6"/>